<dbReference type="InterPro" id="IPR013094">
    <property type="entry name" value="AB_hydrolase_3"/>
</dbReference>
<accession>A0A163M6Y9</accession>
<evidence type="ECO:0000256" key="1">
    <source>
        <dbReference type="ARBA" id="ARBA00022801"/>
    </source>
</evidence>
<keyword evidence="3" id="KW-1185">Reference proteome</keyword>
<name>A0A163M6Y9_DIDRA</name>
<keyword evidence="1 2" id="KW-0378">Hydrolase</keyword>
<dbReference type="EMBL" id="JYNV01000016">
    <property type="protein sequence ID" value="KZM28453.1"/>
    <property type="molecule type" value="Genomic_DNA"/>
</dbReference>
<dbReference type="PANTHER" id="PTHR48081">
    <property type="entry name" value="AB HYDROLASE SUPERFAMILY PROTEIN C4A8.06C"/>
    <property type="match status" value="1"/>
</dbReference>
<dbReference type="GO" id="GO:0016787">
    <property type="term" value="F:hydrolase activity"/>
    <property type="evidence" value="ECO:0007669"/>
    <property type="project" value="UniProtKB-KW"/>
</dbReference>
<sequence length="338" mass="38133">MVAQFMAETCHAANDGPSIRITERNDRTVLMSMLIRLVRLFRKQLNASNPKHEDESIRLKPPVSKLKPCSYSHRTVCDIHIYDIVPPKQPTKTPSKHIYYIAGGSWQMVPSEQHWWICAKLAQVLPNTIVSMISVPLAPNNTASSSFPWCLRLYREIMQVADHAGERVTFMGDSSGANIVLCLVMETLRQEAEAPEMSRTPTPISVMTISPSTDMTRTNPDIEKLRPLDPLLSPEIIRATAKAWTADDIDPADRIVSPINADFSLLARSGIKVHGVTAGYDVLSPDGVRFRDRCSEYGIKGEWLHWEKQMHCFVLTAPYRLSEGRKGLEWVIDVLKRE</sequence>
<evidence type="ECO:0000313" key="2">
    <source>
        <dbReference type="EMBL" id="KZM28453.1"/>
    </source>
</evidence>
<reference evidence="2 3" key="1">
    <citation type="journal article" date="2016" name="Sci. Rep.">
        <title>Draft genome sequencing and secretome analysis of fungal phytopathogen Ascochyta rabiei provides insight into the necrotrophic effector repertoire.</title>
        <authorList>
            <person name="Verma S."/>
            <person name="Gazara R.K."/>
            <person name="Nizam S."/>
            <person name="Parween S."/>
            <person name="Chattopadhyay D."/>
            <person name="Verma P.K."/>
        </authorList>
    </citation>
    <scope>NUCLEOTIDE SEQUENCE [LARGE SCALE GENOMIC DNA]</scope>
    <source>
        <strain evidence="2 3">ArDII</strain>
    </source>
</reference>
<dbReference type="AlphaFoldDB" id="A0A163M6Y9"/>
<organism evidence="2 3">
    <name type="scientific">Didymella rabiei</name>
    <name type="common">Chickpea ascochyta blight fungus</name>
    <name type="synonym">Mycosphaerella rabiei</name>
    <dbReference type="NCBI Taxonomy" id="5454"/>
    <lineage>
        <taxon>Eukaryota</taxon>
        <taxon>Fungi</taxon>
        <taxon>Dikarya</taxon>
        <taxon>Ascomycota</taxon>
        <taxon>Pezizomycotina</taxon>
        <taxon>Dothideomycetes</taxon>
        <taxon>Pleosporomycetidae</taxon>
        <taxon>Pleosporales</taxon>
        <taxon>Pleosporineae</taxon>
        <taxon>Didymellaceae</taxon>
        <taxon>Ascochyta</taxon>
    </lineage>
</organism>
<dbReference type="SUPFAM" id="SSF53474">
    <property type="entry name" value="alpha/beta-Hydrolases"/>
    <property type="match status" value="1"/>
</dbReference>
<protein>
    <submittedName>
        <fullName evidence="2">Hydrolase</fullName>
    </submittedName>
</protein>
<evidence type="ECO:0000313" key="3">
    <source>
        <dbReference type="Proteomes" id="UP000076837"/>
    </source>
</evidence>
<gene>
    <name evidence="2" type="ORF">ST47_g404</name>
</gene>
<dbReference type="InterPro" id="IPR050300">
    <property type="entry name" value="GDXG_lipolytic_enzyme"/>
</dbReference>
<dbReference type="OrthoDB" id="2152029at2759"/>
<dbReference type="InterPro" id="IPR029058">
    <property type="entry name" value="AB_hydrolase_fold"/>
</dbReference>
<dbReference type="PANTHER" id="PTHR48081:SF8">
    <property type="entry name" value="ALPHA_BETA HYDROLASE FOLD-3 DOMAIN-CONTAINING PROTEIN-RELATED"/>
    <property type="match status" value="1"/>
</dbReference>
<dbReference type="Proteomes" id="UP000076837">
    <property type="component" value="Unassembled WGS sequence"/>
</dbReference>
<dbReference type="Gene3D" id="3.40.50.1820">
    <property type="entry name" value="alpha/beta hydrolase"/>
    <property type="match status" value="1"/>
</dbReference>
<proteinExistence type="predicted"/>
<dbReference type="STRING" id="5454.A0A163M6Y9"/>
<dbReference type="Pfam" id="PF07859">
    <property type="entry name" value="Abhydrolase_3"/>
    <property type="match status" value="1"/>
</dbReference>
<comment type="caution">
    <text evidence="2">The sequence shown here is derived from an EMBL/GenBank/DDBJ whole genome shotgun (WGS) entry which is preliminary data.</text>
</comment>